<feature type="domain" description="HTH lysR-type" evidence="5">
    <location>
        <begin position="6"/>
        <end position="63"/>
    </location>
</feature>
<dbReference type="EMBL" id="JAQQFN010000028">
    <property type="protein sequence ID" value="MFL9887504.1"/>
    <property type="molecule type" value="Genomic_DNA"/>
</dbReference>
<keyword evidence="2" id="KW-0805">Transcription regulation</keyword>
<gene>
    <name evidence="6" type="ORF">PQR66_31030</name>
</gene>
<dbReference type="Pfam" id="PF00126">
    <property type="entry name" value="HTH_1"/>
    <property type="match status" value="1"/>
</dbReference>
<dbReference type="InterPro" id="IPR036390">
    <property type="entry name" value="WH_DNA-bd_sf"/>
</dbReference>
<sequence length="316" mass="35364">MRRKIPSTAALCAFEAAARHRSFTKAADDLSLTQGAICRQIASLESFLGLRLFRRDGRGVALTEAGAAYSRKVASRLDEIERDTLDLITGGGTGGTLEIAVVPTFATKWLLPRMSHFIAVHPEININLSTRTRPFLFDDTEFDAAIHASANSWPGATSHFLMDESLIAVSSPDWKPRGKRMATADWNRCTLLQQSTRPYAWRDWFATMNIEVEASTSGPRFELYSMQTEAAINGMGIALIPRLLIEDELLRGALVPIDTRELLSDRSYYLTYPAQKADSKPLTVFREWVETQAQEYREAMKSARPNSARMSRIRAT</sequence>
<evidence type="ECO:0000313" key="7">
    <source>
        <dbReference type="Proteomes" id="UP001629249"/>
    </source>
</evidence>
<dbReference type="PROSITE" id="PS50931">
    <property type="entry name" value="HTH_LYSR"/>
    <property type="match status" value="1"/>
</dbReference>
<evidence type="ECO:0000256" key="2">
    <source>
        <dbReference type="ARBA" id="ARBA00023015"/>
    </source>
</evidence>
<dbReference type="RefSeq" id="WP_408332651.1">
    <property type="nucleotide sequence ID" value="NZ_JAQQFH010000030.1"/>
</dbReference>
<evidence type="ECO:0000313" key="6">
    <source>
        <dbReference type="EMBL" id="MFL9887504.1"/>
    </source>
</evidence>
<evidence type="ECO:0000256" key="1">
    <source>
        <dbReference type="ARBA" id="ARBA00009437"/>
    </source>
</evidence>
<dbReference type="InterPro" id="IPR036388">
    <property type="entry name" value="WH-like_DNA-bd_sf"/>
</dbReference>
<dbReference type="InterPro" id="IPR005119">
    <property type="entry name" value="LysR_subst-bd"/>
</dbReference>
<name>A0ABW8ZZA4_9BURK</name>
<organism evidence="6 7">
    <name type="scientific">Paraburkholderia agricolaris</name>
    <dbReference type="NCBI Taxonomy" id="2152888"/>
    <lineage>
        <taxon>Bacteria</taxon>
        <taxon>Pseudomonadati</taxon>
        <taxon>Pseudomonadota</taxon>
        <taxon>Betaproteobacteria</taxon>
        <taxon>Burkholderiales</taxon>
        <taxon>Burkholderiaceae</taxon>
        <taxon>Paraburkholderia</taxon>
    </lineage>
</organism>
<dbReference type="PRINTS" id="PR00039">
    <property type="entry name" value="HTHLYSR"/>
</dbReference>
<dbReference type="InterPro" id="IPR000847">
    <property type="entry name" value="LysR_HTH_N"/>
</dbReference>
<dbReference type="Gene3D" id="3.40.190.10">
    <property type="entry name" value="Periplasmic binding protein-like II"/>
    <property type="match status" value="2"/>
</dbReference>
<proteinExistence type="inferred from homology"/>
<comment type="similarity">
    <text evidence="1">Belongs to the LysR transcriptional regulatory family.</text>
</comment>
<comment type="caution">
    <text evidence="6">The sequence shown here is derived from an EMBL/GenBank/DDBJ whole genome shotgun (WGS) entry which is preliminary data.</text>
</comment>
<keyword evidence="4" id="KW-0804">Transcription</keyword>
<dbReference type="Gene3D" id="1.10.10.10">
    <property type="entry name" value="Winged helix-like DNA-binding domain superfamily/Winged helix DNA-binding domain"/>
    <property type="match status" value="1"/>
</dbReference>
<reference evidence="6 7" key="1">
    <citation type="journal article" date="2024" name="Chem. Sci.">
        <title>Discovery of megapolipeptins by genome mining of a Burkholderiales bacteria collection.</title>
        <authorList>
            <person name="Paulo B.S."/>
            <person name="Recchia M.J.J."/>
            <person name="Lee S."/>
            <person name="Fergusson C.H."/>
            <person name="Romanowski S.B."/>
            <person name="Hernandez A."/>
            <person name="Krull N."/>
            <person name="Liu D.Y."/>
            <person name="Cavanagh H."/>
            <person name="Bos A."/>
            <person name="Gray C.A."/>
            <person name="Murphy B.T."/>
            <person name="Linington R.G."/>
            <person name="Eustaquio A.S."/>
        </authorList>
    </citation>
    <scope>NUCLEOTIDE SEQUENCE [LARGE SCALE GENOMIC DNA]</scope>
    <source>
        <strain evidence="6 7">RL16-012-BIC-B</strain>
    </source>
</reference>
<dbReference type="Proteomes" id="UP001629249">
    <property type="component" value="Unassembled WGS sequence"/>
</dbReference>
<evidence type="ECO:0000259" key="5">
    <source>
        <dbReference type="PROSITE" id="PS50931"/>
    </source>
</evidence>
<evidence type="ECO:0000256" key="4">
    <source>
        <dbReference type="ARBA" id="ARBA00023163"/>
    </source>
</evidence>
<evidence type="ECO:0000256" key="3">
    <source>
        <dbReference type="ARBA" id="ARBA00023125"/>
    </source>
</evidence>
<keyword evidence="3" id="KW-0238">DNA-binding</keyword>
<dbReference type="PANTHER" id="PTHR30537">
    <property type="entry name" value="HTH-TYPE TRANSCRIPTIONAL REGULATOR"/>
    <property type="match status" value="1"/>
</dbReference>
<dbReference type="PANTHER" id="PTHR30537:SF26">
    <property type="entry name" value="GLYCINE CLEAVAGE SYSTEM TRANSCRIPTIONAL ACTIVATOR"/>
    <property type="match status" value="1"/>
</dbReference>
<dbReference type="InterPro" id="IPR058163">
    <property type="entry name" value="LysR-type_TF_proteobact-type"/>
</dbReference>
<keyword evidence="7" id="KW-1185">Reference proteome</keyword>
<accession>A0ABW8ZZA4</accession>
<dbReference type="SUPFAM" id="SSF53850">
    <property type="entry name" value="Periplasmic binding protein-like II"/>
    <property type="match status" value="1"/>
</dbReference>
<dbReference type="Pfam" id="PF03466">
    <property type="entry name" value="LysR_substrate"/>
    <property type="match status" value="1"/>
</dbReference>
<protein>
    <submittedName>
        <fullName evidence="6">LysR substrate-binding domain-containing protein</fullName>
    </submittedName>
</protein>
<dbReference type="SUPFAM" id="SSF46785">
    <property type="entry name" value="Winged helix' DNA-binding domain"/>
    <property type="match status" value="1"/>
</dbReference>